<dbReference type="Proteomes" id="UP000037035">
    <property type="component" value="Unassembled WGS sequence"/>
</dbReference>
<proteinExistence type="predicted"/>
<organism evidence="1 2">
    <name type="scientific">Puccinia sorghi</name>
    <dbReference type="NCBI Taxonomy" id="27349"/>
    <lineage>
        <taxon>Eukaryota</taxon>
        <taxon>Fungi</taxon>
        <taxon>Dikarya</taxon>
        <taxon>Basidiomycota</taxon>
        <taxon>Pucciniomycotina</taxon>
        <taxon>Pucciniomycetes</taxon>
        <taxon>Pucciniales</taxon>
        <taxon>Pucciniaceae</taxon>
        <taxon>Puccinia</taxon>
    </lineage>
</organism>
<dbReference type="VEuPathDB" id="FungiDB:VP01_15411g1"/>
<gene>
    <name evidence="1" type="ORF">VP01_15411g1</name>
</gene>
<comment type="caution">
    <text evidence="1">The sequence shown here is derived from an EMBL/GenBank/DDBJ whole genome shotgun (WGS) entry which is preliminary data.</text>
</comment>
<feature type="non-terminal residue" evidence="1">
    <location>
        <position position="1"/>
    </location>
</feature>
<evidence type="ECO:0000313" key="1">
    <source>
        <dbReference type="EMBL" id="KNZ60527.1"/>
    </source>
</evidence>
<evidence type="ECO:0000313" key="2">
    <source>
        <dbReference type="Proteomes" id="UP000037035"/>
    </source>
</evidence>
<feature type="non-terminal residue" evidence="1">
    <location>
        <position position="60"/>
    </location>
</feature>
<protein>
    <submittedName>
        <fullName evidence="1">Uncharacterized protein</fullName>
    </submittedName>
</protein>
<name>A0A0L6VIZ0_9BASI</name>
<sequence>SHANKACAFKAFHIDPVHSSNHFLQTGILHCWFMGRKNSLQVGQHSPKHIANKKTKLRSQ</sequence>
<keyword evidence="2" id="KW-1185">Reference proteome</keyword>
<dbReference type="AlphaFoldDB" id="A0A0L6VIZ0"/>
<accession>A0A0L6VIZ0</accession>
<dbReference type="EMBL" id="LAVV01006011">
    <property type="protein sequence ID" value="KNZ60527.1"/>
    <property type="molecule type" value="Genomic_DNA"/>
</dbReference>
<reference evidence="1 2" key="1">
    <citation type="submission" date="2015-08" db="EMBL/GenBank/DDBJ databases">
        <title>Next Generation Sequencing and Analysis of the Genome of Puccinia sorghi L Schw, the Causal Agent of Maize Common Rust.</title>
        <authorList>
            <person name="Rochi L."/>
            <person name="Burguener G."/>
            <person name="Darino M."/>
            <person name="Turjanski A."/>
            <person name="Kreff E."/>
            <person name="Dieguez M.J."/>
            <person name="Sacco F."/>
        </authorList>
    </citation>
    <scope>NUCLEOTIDE SEQUENCE [LARGE SCALE GENOMIC DNA]</scope>
    <source>
        <strain evidence="1 2">RO10H11247</strain>
    </source>
</reference>